<accession>A0AAV5N299</accession>
<sequence length="56" mass="6337">MPIHLLIKGETDYVSDDVFDFDIDAELEEAEKKVAEKASELPEQTFDESDCEGCKI</sequence>
<dbReference type="EMBL" id="BRLH01000003">
    <property type="protein sequence ID" value="GKX55670.1"/>
    <property type="molecule type" value="Genomic_DNA"/>
</dbReference>
<dbReference type="Proteomes" id="UP001058124">
    <property type="component" value="Unassembled WGS sequence"/>
</dbReference>
<evidence type="ECO:0000313" key="3">
    <source>
        <dbReference type="Proteomes" id="UP001058124"/>
    </source>
</evidence>
<feature type="compositionally biased region" description="Acidic residues" evidence="1">
    <location>
        <begin position="45"/>
        <end position="56"/>
    </location>
</feature>
<protein>
    <submittedName>
        <fullName evidence="2">Uncharacterized protein</fullName>
    </submittedName>
</protein>
<proteinExistence type="predicted"/>
<feature type="region of interest" description="Disordered" evidence="1">
    <location>
        <begin position="34"/>
        <end position="56"/>
    </location>
</feature>
<reference evidence="2" key="1">
    <citation type="submission" date="2022-06" db="EMBL/GenBank/DDBJ databases">
        <title>Draft genome sequences of Leminorella grimontii str. JCM5902.</title>
        <authorList>
            <person name="Wakabayashi Y."/>
            <person name="Kojima K."/>
        </authorList>
    </citation>
    <scope>NUCLEOTIDE SEQUENCE</scope>
    <source>
        <strain evidence="2">JCM 5902</strain>
    </source>
</reference>
<evidence type="ECO:0000313" key="2">
    <source>
        <dbReference type="EMBL" id="GKX55670.1"/>
    </source>
</evidence>
<comment type="caution">
    <text evidence="2">The sequence shown here is derived from an EMBL/GenBank/DDBJ whole genome shotgun (WGS) entry which is preliminary data.</text>
</comment>
<organism evidence="2 3">
    <name type="scientific">Leminorella grimontii</name>
    <dbReference type="NCBI Taxonomy" id="82981"/>
    <lineage>
        <taxon>Bacteria</taxon>
        <taxon>Pseudomonadati</taxon>
        <taxon>Pseudomonadota</taxon>
        <taxon>Gammaproteobacteria</taxon>
        <taxon>Enterobacterales</taxon>
        <taxon>Budviciaceae</taxon>
        <taxon>Leminorella</taxon>
    </lineage>
</organism>
<name>A0AAV5N299_9GAMM</name>
<gene>
    <name evidence="2" type="ORF">SOASR030_17820</name>
</gene>
<dbReference type="AlphaFoldDB" id="A0AAV5N299"/>
<keyword evidence="3" id="KW-1185">Reference proteome</keyword>
<evidence type="ECO:0000256" key="1">
    <source>
        <dbReference type="SAM" id="MobiDB-lite"/>
    </source>
</evidence>